<sequence>MEYFAGKDKAYGVLLGGLTFPAKPILPKSLFRGFRPPQSYRYLSAAELRRIGKQFGFVEEPPE</sequence>
<dbReference type="Proteomes" id="UP001139447">
    <property type="component" value="Unassembled WGS sequence"/>
</dbReference>
<comment type="caution">
    <text evidence="1">The sequence shown here is derived from an EMBL/GenBank/DDBJ whole genome shotgun (WGS) entry which is preliminary data.</text>
</comment>
<accession>A0A9X1VY05</accession>
<dbReference type="AlphaFoldDB" id="A0A9X1VY05"/>
<reference evidence="1" key="1">
    <citation type="submission" date="2022-03" db="EMBL/GenBank/DDBJ databases">
        <authorList>
            <person name="Woo C.Y."/>
        </authorList>
    </citation>
    <scope>NUCLEOTIDE SEQUENCE</scope>
    <source>
        <strain evidence="1">CYS-02</strain>
    </source>
</reference>
<organism evidence="1 2">
    <name type="scientific">Variovorax terrae</name>
    <dbReference type="NCBI Taxonomy" id="2923278"/>
    <lineage>
        <taxon>Bacteria</taxon>
        <taxon>Pseudomonadati</taxon>
        <taxon>Pseudomonadota</taxon>
        <taxon>Betaproteobacteria</taxon>
        <taxon>Burkholderiales</taxon>
        <taxon>Comamonadaceae</taxon>
        <taxon>Variovorax</taxon>
    </lineage>
</organism>
<proteinExistence type="predicted"/>
<evidence type="ECO:0000313" key="2">
    <source>
        <dbReference type="Proteomes" id="UP001139447"/>
    </source>
</evidence>
<dbReference type="RefSeq" id="WP_243308609.1">
    <property type="nucleotide sequence ID" value="NZ_JALGBI010000002.1"/>
</dbReference>
<protein>
    <submittedName>
        <fullName evidence="1">Uncharacterized protein</fullName>
    </submittedName>
</protein>
<keyword evidence="2" id="KW-1185">Reference proteome</keyword>
<evidence type="ECO:0000313" key="1">
    <source>
        <dbReference type="EMBL" id="MCJ0765358.1"/>
    </source>
</evidence>
<dbReference type="EMBL" id="JALGBI010000002">
    <property type="protein sequence ID" value="MCJ0765358.1"/>
    <property type="molecule type" value="Genomic_DNA"/>
</dbReference>
<name>A0A9X1VY05_9BURK</name>
<gene>
    <name evidence="1" type="ORF">MMF98_19280</name>
</gene>